<keyword evidence="1" id="KW-0812">Transmembrane</keyword>
<dbReference type="InterPro" id="IPR001173">
    <property type="entry name" value="Glyco_trans_2-like"/>
</dbReference>
<evidence type="ECO:0000259" key="2">
    <source>
        <dbReference type="Pfam" id="PF00535"/>
    </source>
</evidence>
<dbReference type="EMBL" id="PKTG01000139">
    <property type="protein sequence ID" value="PLX15429.1"/>
    <property type="molecule type" value="Genomic_DNA"/>
</dbReference>
<sequence>MYSIIIPTFNGEKRVGKTIEALLSQNTDKAFEIIVVNDGSSDRTLELLEEYNKKDQRVIILDQKNAGPAAARNNGAKHAQGDIILFTDDDCIPEPDWLEHMIRPFEDTEIAGAKGTYLCAQKEDVAKFVQIEYEFKYEKLKRHNTIDTIDTYSAAFRKDIFLELGGYDETFPVACAEDFEFSYRMSGKGHKMVFVPEAKVWHHHPDTLKWYLQKKYKFAYWRWLAIKKNPGKLKNDTHTPNTMKYNALNAPILLLSFFFSLFSDKWTKYFLMSLGVFAFLSKDFYFFILRKKTELKTKAPIYIFGRAVAQFLGILRGFLDIFIFNKYKC</sequence>
<evidence type="ECO:0000256" key="1">
    <source>
        <dbReference type="SAM" id="Phobius"/>
    </source>
</evidence>
<protein>
    <submittedName>
        <fullName evidence="3">Glycosyl transferase family 2</fullName>
    </submittedName>
</protein>
<dbReference type="InterPro" id="IPR029044">
    <property type="entry name" value="Nucleotide-diphossugar_trans"/>
</dbReference>
<feature type="domain" description="Glycosyltransferase 2-like" evidence="2">
    <location>
        <begin position="3"/>
        <end position="162"/>
    </location>
</feature>
<dbReference type="Gene3D" id="3.90.550.10">
    <property type="entry name" value="Spore Coat Polysaccharide Biosynthesis Protein SpsA, Chain A"/>
    <property type="match status" value="1"/>
</dbReference>
<feature type="transmembrane region" description="Helical" evidence="1">
    <location>
        <begin position="301"/>
        <end position="324"/>
    </location>
</feature>
<feature type="transmembrane region" description="Helical" evidence="1">
    <location>
        <begin position="269"/>
        <end position="289"/>
    </location>
</feature>
<dbReference type="PANTHER" id="PTHR43685">
    <property type="entry name" value="GLYCOSYLTRANSFERASE"/>
    <property type="match status" value="1"/>
</dbReference>
<accession>A0A2N5Z9Y8</accession>
<dbReference type="Proteomes" id="UP000234857">
    <property type="component" value="Unassembled WGS sequence"/>
</dbReference>
<evidence type="ECO:0000313" key="4">
    <source>
        <dbReference type="Proteomes" id="UP000234857"/>
    </source>
</evidence>
<name>A0A2N5Z9Y8_MUIH1</name>
<comment type="caution">
    <text evidence="3">The sequence shown here is derived from an EMBL/GenBank/DDBJ whole genome shotgun (WGS) entry which is preliminary data.</text>
</comment>
<dbReference type="GO" id="GO:0016740">
    <property type="term" value="F:transferase activity"/>
    <property type="evidence" value="ECO:0007669"/>
    <property type="project" value="UniProtKB-KW"/>
</dbReference>
<keyword evidence="3" id="KW-0808">Transferase</keyword>
<dbReference type="InterPro" id="IPR050834">
    <property type="entry name" value="Glycosyltransf_2"/>
</dbReference>
<proteinExistence type="predicted"/>
<gene>
    <name evidence="3" type="ORF">C0601_12915</name>
</gene>
<organism evidence="3 4">
    <name type="scientific">Muiribacterium halophilum</name>
    <dbReference type="NCBI Taxonomy" id="2053465"/>
    <lineage>
        <taxon>Bacteria</taxon>
        <taxon>Candidatus Muiribacteriota</taxon>
        <taxon>Candidatus Muiribacteriia</taxon>
        <taxon>Candidatus Muiribacteriales</taxon>
        <taxon>Candidatus Muiribacteriaceae</taxon>
        <taxon>Candidatus Muiribacterium</taxon>
    </lineage>
</organism>
<keyword evidence="1" id="KW-0472">Membrane</keyword>
<evidence type="ECO:0000313" key="3">
    <source>
        <dbReference type="EMBL" id="PLX15429.1"/>
    </source>
</evidence>
<keyword evidence="1" id="KW-1133">Transmembrane helix</keyword>
<dbReference type="AlphaFoldDB" id="A0A2N5Z9Y8"/>
<dbReference type="PANTHER" id="PTHR43685:SF3">
    <property type="entry name" value="SLR2126 PROTEIN"/>
    <property type="match status" value="1"/>
</dbReference>
<dbReference type="Pfam" id="PF00535">
    <property type="entry name" value="Glycos_transf_2"/>
    <property type="match status" value="1"/>
</dbReference>
<feature type="transmembrane region" description="Helical" evidence="1">
    <location>
        <begin position="245"/>
        <end position="263"/>
    </location>
</feature>
<reference evidence="3 4" key="1">
    <citation type="submission" date="2017-11" db="EMBL/GenBank/DDBJ databases">
        <title>Genome-resolved metagenomics identifies genetic mobility, metabolic interactions, and unexpected diversity in perchlorate-reducing communities.</title>
        <authorList>
            <person name="Barnum T.P."/>
            <person name="Figueroa I.A."/>
            <person name="Carlstrom C.I."/>
            <person name="Lucas L.N."/>
            <person name="Engelbrektson A.L."/>
            <person name="Coates J.D."/>
        </authorList>
    </citation>
    <scope>NUCLEOTIDE SEQUENCE [LARGE SCALE GENOMIC DNA]</scope>
    <source>
        <strain evidence="3">BM706</strain>
    </source>
</reference>
<dbReference type="SUPFAM" id="SSF53448">
    <property type="entry name" value="Nucleotide-diphospho-sugar transferases"/>
    <property type="match status" value="1"/>
</dbReference>